<keyword evidence="2" id="KW-1185">Reference proteome</keyword>
<reference evidence="1 2" key="1">
    <citation type="journal article" date="2018" name="Sci. Rep.">
        <title>Genomic signatures of local adaptation to the degree of environmental predictability in rotifers.</title>
        <authorList>
            <person name="Franch-Gras L."/>
            <person name="Hahn C."/>
            <person name="Garcia-Roger E.M."/>
            <person name="Carmona M.J."/>
            <person name="Serra M."/>
            <person name="Gomez A."/>
        </authorList>
    </citation>
    <scope>NUCLEOTIDE SEQUENCE [LARGE SCALE GENOMIC DNA]</scope>
    <source>
        <strain evidence="1">HYR1</strain>
    </source>
</reference>
<feature type="non-terminal residue" evidence="1">
    <location>
        <position position="1"/>
    </location>
</feature>
<gene>
    <name evidence="1" type="ORF">BpHYR1_046118</name>
</gene>
<proteinExistence type="predicted"/>
<dbReference type="AlphaFoldDB" id="A0A3M7QXR5"/>
<accession>A0A3M7QXR5</accession>
<organism evidence="1 2">
    <name type="scientific">Brachionus plicatilis</name>
    <name type="common">Marine rotifer</name>
    <name type="synonym">Brachionus muelleri</name>
    <dbReference type="NCBI Taxonomy" id="10195"/>
    <lineage>
        <taxon>Eukaryota</taxon>
        <taxon>Metazoa</taxon>
        <taxon>Spiralia</taxon>
        <taxon>Gnathifera</taxon>
        <taxon>Rotifera</taxon>
        <taxon>Eurotatoria</taxon>
        <taxon>Monogononta</taxon>
        <taxon>Pseudotrocha</taxon>
        <taxon>Ploima</taxon>
        <taxon>Brachionidae</taxon>
        <taxon>Brachionus</taxon>
    </lineage>
</organism>
<sequence>YLFFIFYFFDMTSTFKCEISNQSTVSNIKILKVALVVKLSWILYMNSVVRSNLDEQDPPLND</sequence>
<dbReference type="Proteomes" id="UP000276133">
    <property type="component" value="Unassembled WGS sequence"/>
</dbReference>
<protein>
    <submittedName>
        <fullName evidence="1">Uncharacterized protein</fullName>
    </submittedName>
</protein>
<name>A0A3M7QXR5_BRAPC</name>
<evidence type="ECO:0000313" key="2">
    <source>
        <dbReference type="Proteomes" id="UP000276133"/>
    </source>
</evidence>
<dbReference type="EMBL" id="REGN01004807">
    <property type="protein sequence ID" value="RNA16116.1"/>
    <property type="molecule type" value="Genomic_DNA"/>
</dbReference>
<comment type="caution">
    <text evidence="1">The sequence shown here is derived from an EMBL/GenBank/DDBJ whole genome shotgun (WGS) entry which is preliminary data.</text>
</comment>
<evidence type="ECO:0000313" key="1">
    <source>
        <dbReference type="EMBL" id="RNA16116.1"/>
    </source>
</evidence>